<dbReference type="EMBL" id="JAHQIW010001036">
    <property type="protein sequence ID" value="KAJ1351260.1"/>
    <property type="molecule type" value="Genomic_DNA"/>
</dbReference>
<comment type="caution">
    <text evidence="1">The sequence shown here is derived from an EMBL/GenBank/DDBJ whole genome shotgun (WGS) entry which is preliminary data.</text>
</comment>
<reference evidence="1" key="1">
    <citation type="submission" date="2021-06" db="EMBL/GenBank/DDBJ databases">
        <title>Parelaphostrongylus tenuis whole genome reference sequence.</title>
        <authorList>
            <person name="Garwood T.J."/>
            <person name="Larsen P.A."/>
            <person name="Fountain-Jones N.M."/>
            <person name="Garbe J.R."/>
            <person name="Macchietto M.G."/>
            <person name="Kania S.A."/>
            <person name="Gerhold R.W."/>
            <person name="Richards J.E."/>
            <person name="Wolf T.M."/>
        </authorList>
    </citation>
    <scope>NUCLEOTIDE SEQUENCE</scope>
    <source>
        <strain evidence="1">MNPRO001-30</strain>
        <tissue evidence="1">Meninges</tissue>
    </source>
</reference>
<keyword evidence="2" id="KW-1185">Reference proteome</keyword>
<name>A0AAD5M553_PARTN</name>
<accession>A0AAD5M553</accession>
<organism evidence="1 2">
    <name type="scientific">Parelaphostrongylus tenuis</name>
    <name type="common">Meningeal worm</name>
    <dbReference type="NCBI Taxonomy" id="148309"/>
    <lineage>
        <taxon>Eukaryota</taxon>
        <taxon>Metazoa</taxon>
        <taxon>Ecdysozoa</taxon>
        <taxon>Nematoda</taxon>
        <taxon>Chromadorea</taxon>
        <taxon>Rhabditida</taxon>
        <taxon>Rhabditina</taxon>
        <taxon>Rhabditomorpha</taxon>
        <taxon>Strongyloidea</taxon>
        <taxon>Metastrongylidae</taxon>
        <taxon>Parelaphostrongylus</taxon>
    </lineage>
</organism>
<gene>
    <name evidence="1" type="ORF">KIN20_007239</name>
</gene>
<protein>
    <submittedName>
        <fullName evidence="1">Uncharacterized protein</fullName>
    </submittedName>
</protein>
<dbReference type="AlphaFoldDB" id="A0AAD5M553"/>
<evidence type="ECO:0000313" key="2">
    <source>
        <dbReference type="Proteomes" id="UP001196413"/>
    </source>
</evidence>
<proteinExistence type="predicted"/>
<evidence type="ECO:0000313" key="1">
    <source>
        <dbReference type="EMBL" id="KAJ1351260.1"/>
    </source>
</evidence>
<dbReference type="Proteomes" id="UP001196413">
    <property type="component" value="Unassembled WGS sequence"/>
</dbReference>
<sequence>MEFFSTPDFLLLDWTRRYDQESHCNNDELWSIEWDQRSFEVGEGTGDESSPVTSVTLILSCFYLNSSVWATINAMATREAIIHYFNL</sequence>